<keyword evidence="11" id="KW-0479">Metal-binding</keyword>
<dbReference type="Pfam" id="PF00009">
    <property type="entry name" value="GTP_EFTU"/>
    <property type="match status" value="1"/>
</dbReference>
<feature type="region of interest" description="Disordered" evidence="12">
    <location>
        <begin position="1"/>
        <end position="692"/>
    </location>
</feature>
<dbReference type="CDD" id="cd01887">
    <property type="entry name" value="IF2_eIF5B"/>
    <property type="match status" value="1"/>
</dbReference>
<feature type="region of interest" description="Disordered" evidence="12">
    <location>
        <begin position="1390"/>
        <end position="1441"/>
    </location>
</feature>
<evidence type="ECO:0000256" key="2">
    <source>
        <dbReference type="ARBA" id="ARBA00007733"/>
    </source>
</evidence>
<feature type="compositionally biased region" description="Basic and acidic residues" evidence="12">
    <location>
        <begin position="847"/>
        <end position="874"/>
    </location>
</feature>
<dbReference type="SMART" id="SM00343">
    <property type="entry name" value="ZnF_C2HC"/>
    <property type="match status" value="1"/>
</dbReference>
<evidence type="ECO:0000256" key="10">
    <source>
        <dbReference type="ARBA" id="ARBA00044200"/>
    </source>
</evidence>
<keyword evidence="8" id="KW-0342">GTP-binding</keyword>
<dbReference type="Gene3D" id="2.40.30.10">
    <property type="entry name" value="Translation factors"/>
    <property type="match status" value="2"/>
</dbReference>
<dbReference type="HAMAP" id="MF_00100_B">
    <property type="entry name" value="IF_2_B"/>
    <property type="match status" value="1"/>
</dbReference>
<feature type="compositionally biased region" description="Low complexity" evidence="12">
    <location>
        <begin position="288"/>
        <end position="305"/>
    </location>
</feature>
<comment type="function">
    <text evidence="9">One of the essential components for the initiation of protein synthesis. Protects formylmethionyl-tRNA from spontaneous hydrolysis and promotes its binding to the 30S ribosomal subunits. Also involved in the hydrolysis of GTP during the formation of the 70S ribosomal complex.</text>
</comment>
<feature type="compositionally biased region" description="Polar residues" evidence="12">
    <location>
        <begin position="474"/>
        <end position="486"/>
    </location>
</feature>
<evidence type="ECO:0000259" key="14">
    <source>
        <dbReference type="PROSITE" id="PS51722"/>
    </source>
</evidence>
<reference evidence="15" key="1">
    <citation type="submission" date="2022-06" db="EMBL/GenBank/DDBJ databases">
        <title>Complete genome sequences of two strains of the flax pathogen Septoria linicola.</title>
        <authorList>
            <person name="Lapalu N."/>
            <person name="Simon A."/>
            <person name="Demenou B."/>
            <person name="Paumier D."/>
            <person name="Guillot M.-P."/>
            <person name="Gout L."/>
            <person name="Valade R."/>
        </authorList>
    </citation>
    <scope>NUCLEOTIDE SEQUENCE</scope>
    <source>
        <strain evidence="15">SE15195</strain>
    </source>
</reference>
<evidence type="ECO:0000256" key="7">
    <source>
        <dbReference type="ARBA" id="ARBA00023128"/>
    </source>
</evidence>
<feature type="compositionally biased region" description="Low complexity" evidence="12">
    <location>
        <begin position="199"/>
        <end position="215"/>
    </location>
</feature>
<keyword evidence="16" id="KW-1185">Reference proteome</keyword>
<feature type="compositionally biased region" description="Basic and acidic residues" evidence="12">
    <location>
        <begin position="734"/>
        <end position="747"/>
    </location>
</feature>
<dbReference type="GO" id="GO:0005739">
    <property type="term" value="C:mitochondrion"/>
    <property type="evidence" value="ECO:0007669"/>
    <property type="project" value="UniProtKB-SubCell"/>
</dbReference>
<dbReference type="GO" id="GO:0003743">
    <property type="term" value="F:translation initiation factor activity"/>
    <property type="evidence" value="ECO:0007669"/>
    <property type="project" value="UniProtKB-KW"/>
</dbReference>
<evidence type="ECO:0000313" key="15">
    <source>
        <dbReference type="EMBL" id="USW59114.1"/>
    </source>
</evidence>
<evidence type="ECO:0000256" key="1">
    <source>
        <dbReference type="ARBA" id="ARBA00004173"/>
    </source>
</evidence>
<feature type="compositionally biased region" description="Polar residues" evidence="12">
    <location>
        <begin position="142"/>
        <end position="155"/>
    </location>
</feature>
<dbReference type="GO" id="GO:0008270">
    <property type="term" value="F:zinc ion binding"/>
    <property type="evidence" value="ECO:0007669"/>
    <property type="project" value="UniProtKB-KW"/>
</dbReference>
<dbReference type="SUPFAM" id="SSF57756">
    <property type="entry name" value="Retrovirus zinc finger-like domains"/>
    <property type="match status" value="1"/>
</dbReference>
<feature type="domain" description="CCHC-type" evidence="13">
    <location>
        <begin position="758"/>
        <end position="774"/>
    </location>
</feature>
<dbReference type="InterPro" id="IPR036925">
    <property type="entry name" value="TIF_IF2_dom3_sf"/>
</dbReference>
<feature type="compositionally biased region" description="Basic and acidic residues" evidence="12">
    <location>
        <begin position="1390"/>
        <end position="1403"/>
    </location>
</feature>
<dbReference type="GO" id="GO:0005525">
    <property type="term" value="F:GTP binding"/>
    <property type="evidence" value="ECO:0007669"/>
    <property type="project" value="UniProtKB-KW"/>
</dbReference>
<feature type="compositionally biased region" description="Basic and acidic residues" evidence="12">
    <location>
        <begin position="987"/>
        <end position="1013"/>
    </location>
</feature>
<dbReference type="FunFam" id="3.40.50.300:FF:000019">
    <property type="entry name" value="Translation initiation factor IF-2"/>
    <property type="match status" value="1"/>
</dbReference>
<feature type="compositionally biased region" description="Basic and acidic residues" evidence="12">
    <location>
        <begin position="28"/>
        <end position="55"/>
    </location>
</feature>
<dbReference type="InterPro" id="IPR044145">
    <property type="entry name" value="IF2_II"/>
</dbReference>
<dbReference type="PROSITE" id="PS01176">
    <property type="entry name" value="IF2"/>
    <property type="match status" value="1"/>
</dbReference>
<proteinExistence type="inferred from homology"/>
<feature type="compositionally biased region" description="Basic and acidic residues" evidence="12">
    <location>
        <begin position="597"/>
        <end position="607"/>
    </location>
</feature>
<comment type="subcellular location">
    <subcellularLocation>
        <location evidence="1">Mitochondrion</location>
    </subcellularLocation>
</comment>
<dbReference type="CDD" id="cd03692">
    <property type="entry name" value="mtIF2_IVc"/>
    <property type="match status" value="1"/>
</dbReference>
<dbReference type="InterPro" id="IPR023115">
    <property type="entry name" value="TIF_IF2_dom3"/>
</dbReference>
<keyword evidence="11" id="KW-0863">Zinc-finger</keyword>
<evidence type="ECO:0000256" key="5">
    <source>
        <dbReference type="ARBA" id="ARBA00022917"/>
    </source>
</evidence>
<feature type="compositionally biased region" description="Basic and acidic residues" evidence="12">
    <location>
        <begin position="273"/>
        <end position="283"/>
    </location>
</feature>
<feature type="compositionally biased region" description="Basic and acidic residues" evidence="12">
    <location>
        <begin position="639"/>
        <end position="654"/>
    </location>
</feature>
<feature type="compositionally biased region" description="Polar residues" evidence="12">
    <location>
        <begin position="495"/>
        <end position="510"/>
    </location>
</feature>
<dbReference type="SUPFAM" id="SSF52540">
    <property type="entry name" value="P-loop containing nucleoside triphosphate hydrolases"/>
    <property type="match status" value="1"/>
</dbReference>
<dbReference type="Pfam" id="PF22042">
    <property type="entry name" value="EF-G_D2"/>
    <property type="match status" value="1"/>
</dbReference>
<feature type="compositionally biased region" description="Low complexity" evidence="12">
    <location>
        <begin position="669"/>
        <end position="686"/>
    </location>
</feature>
<organism evidence="15 16">
    <name type="scientific">Septoria linicola</name>
    <dbReference type="NCBI Taxonomy" id="215465"/>
    <lineage>
        <taxon>Eukaryota</taxon>
        <taxon>Fungi</taxon>
        <taxon>Dikarya</taxon>
        <taxon>Ascomycota</taxon>
        <taxon>Pezizomycotina</taxon>
        <taxon>Dothideomycetes</taxon>
        <taxon>Dothideomycetidae</taxon>
        <taxon>Mycosphaerellales</taxon>
        <taxon>Mycosphaerellaceae</taxon>
        <taxon>Septoria</taxon>
    </lineage>
</organism>
<feature type="region of interest" description="Disordered" evidence="12">
    <location>
        <begin position="714"/>
        <end position="1013"/>
    </location>
</feature>
<feature type="compositionally biased region" description="Polar residues" evidence="12">
    <location>
        <begin position="402"/>
        <end position="415"/>
    </location>
</feature>
<feature type="compositionally biased region" description="Low complexity" evidence="12">
    <location>
        <begin position="533"/>
        <end position="546"/>
    </location>
</feature>
<dbReference type="InterPro" id="IPR000178">
    <property type="entry name" value="TF_IF2_bacterial-like"/>
</dbReference>
<dbReference type="PROSITE" id="PS50158">
    <property type="entry name" value="ZF_CCHC"/>
    <property type="match status" value="1"/>
</dbReference>
<feature type="compositionally biased region" description="Polar residues" evidence="12">
    <location>
        <begin position="819"/>
        <end position="830"/>
    </location>
</feature>
<dbReference type="InterPro" id="IPR036875">
    <property type="entry name" value="Znf_CCHC_sf"/>
</dbReference>
<dbReference type="PANTHER" id="PTHR43381:SF20">
    <property type="entry name" value="TRANSLATION INITIATION FACTOR IF-2, MITOCHONDRIAL"/>
    <property type="match status" value="1"/>
</dbReference>
<evidence type="ECO:0000256" key="4">
    <source>
        <dbReference type="ARBA" id="ARBA00022741"/>
    </source>
</evidence>
<evidence type="ECO:0000256" key="8">
    <source>
        <dbReference type="ARBA" id="ARBA00023134"/>
    </source>
</evidence>
<keyword evidence="3" id="KW-0396">Initiation factor</keyword>
<dbReference type="GO" id="GO:0003676">
    <property type="term" value="F:nucleic acid binding"/>
    <property type="evidence" value="ECO:0007669"/>
    <property type="project" value="InterPro"/>
</dbReference>
<feature type="compositionally biased region" description="Basic and acidic residues" evidence="12">
    <location>
        <begin position="882"/>
        <end position="920"/>
    </location>
</feature>
<feature type="compositionally biased region" description="Polar residues" evidence="12">
    <location>
        <begin position="96"/>
        <end position="117"/>
    </location>
</feature>
<feature type="domain" description="Tr-type G" evidence="14">
    <location>
        <begin position="1101"/>
        <end position="1270"/>
    </location>
</feature>
<feature type="compositionally biased region" description="Pro residues" evidence="12">
    <location>
        <begin position="547"/>
        <end position="560"/>
    </location>
</feature>
<dbReference type="NCBIfam" id="TIGR00231">
    <property type="entry name" value="small_GTP"/>
    <property type="match status" value="1"/>
</dbReference>
<evidence type="ECO:0000256" key="9">
    <source>
        <dbReference type="ARBA" id="ARBA00025162"/>
    </source>
</evidence>
<evidence type="ECO:0000256" key="11">
    <source>
        <dbReference type="PROSITE-ProRule" id="PRU00047"/>
    </source>
</evidence>
<dbReference type="InterPro" id="IPR015760">
    <property type="entry name" value="TIF_IF2"/>
</dbReference>
<dbReference type="InterPro" id="IPR001878">
    <property type="entry name" value="Znf_CCHC"/>
</dbReference>
<feature type="compositionally biased region" description="Basic and acidic residues" evidence="12">
    <location>
        <begin position="809"/>
        <end position="818"/>
    </location>
</feature>
<dbReference type="Gene3D" id="3.40.50.10050">
    <property type="entry name" value="Translation initiation factor IF- 2, domain 3"/>
    <property type="match status" value="1"/>
</dbReference>
<feature type="compositionally biased region" description="Low complexity" evidence="12">
    <location>
        <begin position="56"/>
        <end position="67"/>
    </location>
</feature>
<keyword evidence="4" id="KW-0547">Nucleotide-binding</keyword>
<dbReference type="InterPro" id="IPR009000">
    <property type="entry name" value="Transl_B-barrel_sf"/>
</dbReference>
<feature type="compositionally biased region" description="Polar residues" evidence="12">
    <location>
        <begin position="774"/>
        <end position="787"/>
    </location>
</feature>
<dbReference type="InterPro" id="IPR053905">
    <property type="entry name" value="EF-G-like_DII"/>
</dbReference>
<dbReference type="FunFam" id="3.40.50.10050:FF:000001">
    <property type="entry name" value="Translation initiation factor IF-2"/>
    <property type="match status" value="1"/>
</dbReference>
<evidence type="ECO:0000256" key="6">
    <source>
        <dbReference type="ARBA" id="ARBA00022946"/>
    </source>
</evidence>
<feature type="compositionally biased region" description="Polar residues" evidence="12">
    <location>
        <begin position="423"/>
        <end position="449"/>
    </location>
</feature>
<dbReference type="EMBL" id="CP099429">
    <property type="protein sequence ID" value="USW59114.1"/>
    <property type="molecule type" value="Genomic_DNA"/>
</dbReference>
<dbReference type="PANTHER" id="PTHR43381">
    <property type="entry name" value="TRANSLATION INITIATION FACTOR IF-2-RELATED"/>
    <property type="match status" value="1"/>
</dbReference>
<dbReference type="PROSITE" id="PS51722">
    <property type="entry name" value="G_TR_2"/>
    <property type="match status" value="1"/>
</dbReference>
<protein>
    <recommendedName>
        <fullName evidence="10">Translation initiation factor IF-2, mitochondrial</fullName>
    </recommendedName>
</protein>
<feature type="compositionally biased region" description="Low complexity" evidence="12">
    <location>
        <begin position="586"/>
        <end position="595"/>
    </location>
</feature>
<feature type="compositionally biased region" description="Basic and acidic residues" evidence="12">
    <location>
        <begin position="1078"/>
        <end position="1093"/>
    </location>
</feature>
<feature type="compositionally biased region" description="Polar residues" evidence="12">
    <location>
        <begin position="246"/>
        <end position="266"/>
    </location>
</feature>
<gene>
    <name evidence="15" type="ORF">Slin15195_G124330</name>
</gene>
<dbReference type="CDD" id="cd03702">
    <property type="entry name" value="IF2_mtIF2_II"/>
    <property type="match status" value="1"/>
</dbReference>
<feature type="region of interest" description="Disordered" evidence="12">
    <location>
        <begin position="1074"/>
        <end position="1093"/>
    </location>
</feature>
<dbReference type="Gene3D" id="4.10.60.10">
    <property type="entry name" value="Zinc finger, CCHC-type"/>
    <property type="match status" value="1"/>
</dbReference>
<dbReference type="InterPro" id="IPR005225">
    <property type="entry name" value="Small_GTP-bd"/>
</dbReference>
<keyword evidence="7" id="KW-0496">Mitochondrion</keyword>
<name>A0A9Q9EQS8_9PEZI</name>
<dbReference type="Proteomes" id="UP001056384">
    <property type="component" value="Chromosome 12"/>
</dbReference>
<keyword evidence="11" id="KW-0862">Zinc</keyword>
<dbReference type="InterPro" id="IPR000795">
    <property type="entry name" value="T_Tr_GTP-bd_dom"/>
</dbReference>
<sequence>MSEQRERAQRISMRQQHETEQNQATQDRFWKEEEERNRSKRETGARRKADNDARAGARSARSTGQRSIVLGAASKDSEPVVGNSLGQAMFQRRPQRSQGRQNAAATQATDSATNSGRSAFRKVNLPGPETRNVDSPRIRGRGQQQSGNNDTTTTQSSGETRRGESGGNRLGTRSTGKAANVKVSNPFGSAAAANLNKDSSGAATSGWGAGSTQTAPLQYAENLQSKDVQRTGDEGGPNESIDNDYGFSTSRGGYSKSFKPTYSGQESIDEQVADPHLDNKPQRSEPTQEAQPASSQQEELQAQQSVYDQASKFFESRPSQSGTRKQGGANFGAPEKKSVHETSVGAAPGVLASRTSEVQTPDQLQASSTETGAPETYDHNSALEEAGYIESAASAPEPASEKSTSQDPTPSSTETGAPEAYDHSSSQTQNTGESPAISYTSEPPQTVANAGSFGYFSEEAEAEPAPKPQRQEPSSVEQRVQQLEQPSSRHLESELSGSSFGTFESDSAFTPETRHDDPPTQDQARPAEASPLAQMASQTQRAQRATAPPPPPVVPPPPAAAMPTGGQLAWQPIEGHAQGGQWIWQSSPSSAPAASNRESKRSTRGEKSSQTSNFIPPVQKPEPPSPSISDSGYRATPFKADEYKTESSFDEEKAASWQHLRKKSDASTAAAAAKAAAAPVAQPKPQVDFDDDTWVDRTFNDHIREREERLIAQKEREQQRLAQSLIRQRQHPVKQQDRQNDSPRRLYNEPAQADKHKKCARCGEVGHIARFCPKSSSPFTQQDSGGRNDNAGKGRQGQEQQARNPFGSRDSDKVRNPFDNRQSAGGQKSQRAWGADQVIPTEPTDTPTREPRFDTIRHFVPKQDLRDDGGERNPSRSFEPVGGRRAERSDNVKTGRADRDTGSTPSRRFDRFEGDADVNEHGPATETRASRDKAVRKSRWADADEDVEGKGKGAGRKAQRAGRREYDEDEDDDAEARDKFRARKAARQAEKEAKEDKRRKSARKEREVKKAEDATPISIPEFVSVQQLSQLLGVRYEQFIDRLEELGYDDVFPGMTLNSETSGMIAMEYNFDPSIDTGAREEEERDLKPRPEVEDKEFLPTRPPVVTIMGHVDHGKTTILDYLRKSSVAAGEAGGITQHIGAFSVPMASSGKLITFLDTPGHAAFLAMRQRGANVTDIVILVVAADDSVKPQTLEAIKHAKAAGVPMIVAINKVDKEEADIQRVKQDLARHGVEIEDFGGETQIVPVSGKTGKGMDELEETVVALSEILDHRAETDGAVEAWVLEATTKERGRVATVLVRRGTLKPGAVIVAGKTWARVRSLRNEGGRVLQEVGPGMPVEVDGWRDQPMAGDEVLQAPTEQKATSVVEFRQEREEREKAVADMEAINEARRTASERQQKEREAAQALKQAQRTANAEGGTADVVTTSKPDDLDAPQQEQTGQMDVPFIIKADVSGSAEAVSAYIMSVSNPLITPSILHSQVGPVHESDIELANAAGGHIIAFNLPPDPQMQGKAESQGVKILENNIIYRVLDDVKAVLEDKLPPVISQRVLGEAEVGAAFEISVGGRKKLKIAGCKVRNGMIGKGARVRITRGSEKVYDGLITSLKNVKKDVTEMRKGTECGMGFQDWEGFEVGDQVQTYEEISEKRKL</sequence>
<dbReference type="SUPFAM" id="SSF50447">
    <property type="entry name" value="Translation proteins"/>
    <property type="match status" value="2"/>
</dbReference>
<feature type="compositionally biased region" description="Basic and acidic residues" evidence="12">
    <location>
        <begin position="928"/>
        <end position="942"/>
    </location>
</feature>
<dbReference type="GO" id="GO:0003924">
    <property type="term" value="F:GTPase activity"/>
    <property type="evidence" value="ECO:0007669"/>
    <property type="project" value="InterPro"/>
</dbReference>
<evidence type="ECO:0000259" key="13">
    <source>
        <dbReference type="PROSITE" id="PS50158"/>
    </source>
</evidence>
<feature type="compositionally biased region" description="Polar residues" evidence="12">
    <location>
        <begin position="171"/>
        <end position="187"/>
    </location>
</feature>
<dbReference type="InterPro" id="IPR027417">
    <property type="entry name" value="P-loop_NTPase"/>
</dbReference>
<dbReference type="SUPFAM" id="SSF52156">
    <property type="entry name" value="Initiation factor IF2/eIF5b, domain 3"/>
    <property type="match status" value="1"/>
</dbReference>
<comment type="similarity">
    <text evidence="2">Belongs to the TRAFAC class translation factor GTPase superfamily. Classic translation factor GTPase family. IF-2 subfamily.</text>
</comment>
<dbReference type="Gene3D" id="3.40.50.300">
    <property type="entry name" value="P-loop containing nucleotide triphosphate hydrolases"/>
    <property type="match status" value="1"/>
</dbReference>
<dbReference type="Pfam" id="PF11987">
    <property type="entry name" value="IF-2"/>
    <property type="match status" value="1"/>
</dbReference>
<keyword evidence="6" id="KW-0809">Transit peptide</keyword>
<evidence type="ECO:0000313" key="16">
    <source>
        <dbReference type="Proteomes" id="UP001056384"/>
    </source>
</evidence>
<accession>A0A9Q9EQS8</accession>
<keyword evidence="5" id="KW-0648">Protein biosynthesis</keyword>
<feature type="compositionally biased region" description="Basic and acidic residues" evidence="12">
    <location>
        <begin position="1"/>
        <end position="20"/>
    </location>
</feature>
<evidence type="ECO:0000256" key="12">
    <source>
        <dbReference type="SAM" id="MobiDB-lite"/>
    </source>
</evidence>
<dbReference type="FunFam" id="2.40.30.10:FF:000008">
    <property type="entry name" value="Translation initiation factor IF-2"/>
    <property type="match status" value="1"/>
</dbReference>
<dbReference type="InterPro" id="IPR006847">
    <property type="entry name" value="IF2_N"/>
</dbReference>
<feature type="compositionally biased region" description="Polar residues" evidence="12">
    <location>
        <begin position="353"/>
        <end position="371"/>
    </location>
</feature>
<evidence type="ECO:0000256" key="3">
    <source>
        <dbReference type="ARBA" id="ARBA00022540"/>
    </source>
</evidence>
<dbReference type="Pfam" id="PF04760">
    <property type="entry name" value="IF2_N"/>
    <property type="match status" value="1"/>
</dbReference>